<accession>A0A453KSZ3</accession>
<dbReference type="Proteomes" id="UP000015105">
    <property type="component" value="Chromosome 5D"/>
</dbReference>
<reference evidence="1" key="3">
    <citation type="journal article" date="2017" name="Nature">
        <title>Genome sequence of the progenitor of the wheat D genome Aegilops tauschii.</title>
        <authorList>
            <person name="Luo M.C."/>
            <person name="Gu Y.Q."/>
            <person name="Puiu D."/>
            <person name="Wang H."/>
            <person name="Twardziok S.O."/>
            <person name="Deal K.R."/>
            <person name="Huo N."/>
            <person name="Zhu T."/>
            <person name="Wang L."/>
            <person name="Wang Y."/>
            <person name="McGuire P.E."/>
            <person name="Liu S."/>
            <person name="Long H."/>
            <person name="Ramasamy R.K."/>
            <person name="Rodriguez J.C."/>
            <person name="Van S.L."/>
            <person name="Yuan L."/>
            <person name="Wang Z."/>
            <person name="Xia Z."/>
            <person name="Xiao L."/>
            <person name="Anderson O.D."/>
            <person name="Ouyang S."/>
            <person name="Liang Y."/>
            <person name="Zimin A.V."/>
            <person name="Pertea G."/>
            <person name="Qi P."/>
            <person name="Bennetzen J.L."/>
            <person name="Dai X."/>
            <person name="Dawson M.W."/>
            <person name="Muller H.G."/>
            <person name="Kugler K."/>
            <person name="Rivarola-Duarte L."/>
            <person name="Spannagl M."/>
            <person name="Mayer K.F.X."/>
            <person name="Lu F.H."/>
            <person name="Bevan M.W."/>
            <person name="Leroy P."/>
            <person name="Li P."/>
            <person name="You F.M."/>
            <person name="Sun Q."/>
            <person name="Liu Z."/>
            <person name="Lyons E."/>
            <person name="Wicker T."/>
            <person name="Salzberg S.L."/>
            <person name="Devos K.M."/>
            <person name="Dvorak J."/>
        </authorList>
    </citation>
    <scope>NUCLEOTIDE SEQUENCE [LARGE SCALE GENOMIC DNA]</scope>
    <source>
        <strain evidence="1">cv. AL8/78</strain>
    </source>
</reference>
<reference evidence="2" key="1">
    <citation type="journal article" date="2014" name="Science">
        <title>Ancient hybridizations among the ancestral genomes of bread wheat.</title>
        <authorList>
            <consortium name="International Wheat Genome Sequencing Consortium,"/>
            <person name="Marcussen T."/>
            <person name="Sandve S.R."/>
            <person name="Heier L."/>
            <person name="Spannagl M."/>
            <person name="Pfeifer M."/>
            <person name="Jakobsen K.S."/>
            <person name="Wulff B.B."/>
            <person name="Steuernagel B."/>
            <person name="Mayer K.F."/>
            <person name="Olsen O.A."/>
        </authorList>
    </citation>
    <scope>NUCLEOTIDE SEQUENCE [LARGE SCALE GENOMIC DNA]</scope>
    <source>
        <strain evidence="2">cv. AL8/78</strain>
    </source>
</reference>
<evidence type="ECO:0000313" key="1">
    <source>
        <dbReference type="EnsemblPlants" id="AET5Gv20505000.1"/>
    </source>
</evidence>
<sequence>MFKKIHGGRSSWQPFVCRRQIEDNTVGPFDIAQQLQGYANQEIVKAIVVQAKPPNNNKGKAAITGLAAKNHAGSSSAAIISDKAM</sequence>
<evidence type="ECO:0000313" key="2">
    <source>
        <dbReference type="Proteomes" id="UP000015105"/>
    </source>
</evidence>
<organism evidence="1 2">
    <name type="scientific">Aegilops tauschii subsp. strangulata</name>
    <name type="common">Goatgrass</name>
    <dbReference type="NCBI Taxonomy" id="200361"/>
    <lineage>
        <taxon>Eukaryota</taxon>
        <taxon>Viridiplantae</taxon>
        <taxon>Streptophyta</taxon>
        <taxon>Embryophyta</taxon>
        <taxon>Tracheophyta</taxon>
        <taxon>Spermatophyta</taxon>
        <taxon>Magnoliopsida</taxon>
        <taxon>Liliopsida</taxon>
        <taxon>Poales</taxon>
        <taxon>Poaceae</taxon>
        <taxon>BOP clade</taxon>
        <taxon>Pooideae</taxon>
        <taxon>Triticodae</taxon>
        <taxon>Triticeae</taxon>
        <taxon>Triticinae</taxon>
        <taxon>Aegilops</taxon>
    </lineage>
</organism>
<dbReference type="Gramene" id="AET5Gv20505000.1">
    <property type="protein sequence ID" value="AET5Gv20505000.1"/>
    <property type="gene ID" value="AET5Gv20505000"/>
</dbReference>
<keyword evidence="2" id="KW-1185">Reference proteome</keyword>
<reference evidence="2" key="2">
    <citation type="journal article" date="2017" name="Nat. Plants">
        <title>The Aegilops tauschii genome reveals multiple impacts of transposons.</title>
        <authorList>
            <person name="Zhao G."/>
            <person name="Zou C."/>
            <person name="Li K."/>
            <person name="Wang K."/>
            <person name="Li T."/>
            <person name="Gao L."/>
            <person name="Zhang X."/>
            <person name="Wang H."/>
            <person name="Yang Z."/>
            <person name="Liu X."/>
            <person name="Jiang W."/>
            <person name="Mao L."/>
            <person name="Kong X."/>
            <person name="Jiao Y."/>
            <person name="Jia J."/>
        </authorList>
    </citation>
    <scope>NUCLEOTIDE SEQUENCE [LARGE SCALE GENOMIC DNA]</scope>
    <source>
        <strain evidence="2">cv. AL8/78</strain>
    </source>
</reference>
<proteinExistence type="predicted"/>
<protein>
    <submittedName>
        <fullName evidence="1">Uncharacterized protein</fullName>
    </submittedName>
</protein>
<reference evidence="1" key="4">
    <citation type="submission" date="2019-03" db="UniProtKB">
        <authorList>
            <consortium name="EnsemblPlants"/>
        </authorList>
    </citation>
    <scope>IDENTIFICATION</scope>
</reference>
<dbReference type="EnsemblPlants" id="AET5Gv20505000.1">
    <property type="protein sequence ID" value="AET5Gv20505000.1"/>
    <property type="gene ID" value="AET5Gv20505000"/>
</dbReference>
<dbReference type="AlphaFoldDB" id="A0A453KSZ3"/>
<reference evidence="1" key="5">
    <citation type="journal article" date="2021" name="G3 (Bethesda)">
        <title>Aegilops tauschii genome assembly Aet v5.0 features greater sequence contiguity and improved annotation.</title>
        <authorList>
            <person name="Wang L."/>
            <person name="Zhu T."/>
            <person name="Rodriguez J.C."/>
            <person name="Deal K.R."/>
            <person name="Dubcovsky J."/>
            <person name="McGuire P.E."/>
            <person name="Lux T."/>
            <person name="Spannagl M."/>
            <person name="Mayer K.F.X."/>
            <person name="Baldrich P."/>
            <person name="Meyers B.C."/>
            <person name="Huo N."/>
            <person name="Gu Y.Q."/>
            <person name="Zhou H."/>
            <person name="Devos K.M."/>
            <person name="Bennetzen J.L."/>
            <person name="Unver T."/>
            <person name="Budak H."/>
            <person name="Gulick P.J."/>
            <person name="Galiba G."/>
            <person name="Kalapos B."/>
            <person name="Nelson D.R."/>
            <person name="Li P."/>
            <person name="You F.M."/>
            <person name="Luo M.C."/>
            <person name="Dvorak J."/>
        </authorList>
    </citation>
    <scope>NUCLEOTIDE SEQUENCE [LARGE SCALE GENOMIC DNA]</scope>
    <source>
        <strain evidence="1">cv. AL8/78</strain>
    </source>
</reference>
<name>A0A453KSZ3_AEGTS</name>